<dbReference type="GO" id="GO:0004497">
    <property type="term" value="F:monooxygenase activity"/>
    <property type="evidence" value="ECO:0007669"/>
    <property type="project" value="InterPro"/>
</dbReference>
<keyword evidence="2" id="KW-0285">Flavoprotein</keyword>
<evidence type="ECO:0000313" key="6">
    <source>
        <dbReference type="EMBL" id="KAG0014601.1"/>
    </source>
</evidence>
<comment type="caution">
    <text evidence="6">The sequence shown here is derived from an EMBL/GenBank/DDBJ whole genome shotgun (WGS) entry which is preliminary data.</text>
</comment>
<evidence type="ECO:0000259" key="5">
    <source>
        <dbReference type="Pfam" id="PF01494"/>
    </source>
</evidence>
<dbReference type="Pfam" id="PF01494">
    <property type="entry name" value="FAD_binding_3"/>
    <property type="match status" value="2"/>
</dbReference>
<dbReference type="PRINTS" id="PR00420">
    <property type="entry name" value="RNGMNOXGNASE"/>
</dbReference>
<gene>
    <name evidence="6" type="ORF">BGZ80_010355</name>
</gene>
<evidence type="ECO:0000256" key="3">
    <source>
        <dbReference type="ARBA" id="ARBA00022827"/>
    </source>
</evidence>
<name>A0A9P6SZT6_9FUNG</name>
<dbReference type="PANTHER" id="PTHR47356:SF2">
    <property type="entry name" value="FAD-BINDING DOMAIN-CONTAINING PROTEIN-RELATED"/>
    <property type="match status" value="1"/>
</dbReference>
<evidence type="ECO:0000256" key="2">
    <source>
        <dbReference type="ARBA" id="ARBA00022630"/>
    </source>
</evidence>
<dbReference type="GO" id="GO:0071949">
    <property type="term" value="F:FAD binding"/>
    <property type="evidence" value="ECO:0007669"/>
    <property type="project" value="InterPro"/>
</dbReference>
<dbReference type="InterPro" id="IPR050562">
    <property type="entry name" value="FAD_mOase_fung"/>
</dbReference>
<feature type="domain" description="FAD-binding" evidence="5">
    <location>
        <begin position="9"/>
        <end position="185"/>
    </location>
</feature>
<dbReference type="EMBL" id="JAAAID010000710">
    <property type="protein sequence ID" value="KAG0014601.1"/>
    <property type="molecule type" value="Genomic_DNA"/>
</dbReference>
<dbReference type="InterPro" id="IPR036188">
    <property type="entry name" value="FAD/NAD-bd_sf"/>
</dbReference>
<evidence type="ECO:0000256" key="1">
    <source>
        <dbReference type="ARBA" id="ARBA00007992"/>
    </source>
</evidence>
<keyword evidence="3" id="KW-0274">FAD</keyword>
<dbReference type="AlphaFoldDB" id="A0A9P6SZT6"/>
<dbReference type="InterPro" id="IPR002938">
    <property type="entry name" value="FAD-bd"/>
</dbReference>
<protein>
    <recommendedName>
        <fullName evidence="5">FAD-binding domain-containing protein</fullName>
    </recommendedName>
</protein>
<proteinExistence type="inferred from homology"/>
<evidence type="ECO:0000313" key="7">
    <source>
        <dbReference type="Proteomes" id="UP000703661"/>
    </source>
</evidence>
<accession>A0A9P6SZT6</accession>
<organism evidence="6 7">
    <name type="scientific">Entomortierella chlamydospora</name>
    <dbReference type="NCBI Taxonomy" id="101097"/>
    <lineage>
        <taxon>Eukaryota</taxon>
        <taxon>Fungi</taxon>
        <taxon>Fungi incertae sedis</taxon>
        <taxon>Mucoromycota</taxon>
        <taxon>Mortierellomycotina</taxon>
        <taxon>Mortierellomycetes</taxon>
        <taxon>Mortierellales</taxon>
        <taxon>Mortierellaceae</taxon>
        <taxon>Entomortierella</taxon>
    </lineage>
</organism>
<keyword evidence="7" id="KW-1185">Reference proteome</keyword>
<comment type="similarity">
    <text evidence="1">Belongs to the paxM FAD-dependent monooxygenase family.</text>
</comment>
<reference evidence="6" key="1">
    <citation type="journal article" date="2020" name="Fungal Divers.">
        <title>Resolving the Mortierellaceae phylogeny through synthesis of multi-gene phylogenetics and phylogenomics.</title>
        <authorList>
            <person name="Vandepol N."/>
            <person name="Liber J."/>
            <person name="Desiro A."/>
            <person name="Na H."/>
            <person name="Kennedy M."/>
            <person name="Barry K."/>
            <person name="Grigoriev I.V."/>
            <person name="Miller A.N."/>
            <person name="O'Donnell K."/>
            <person name="Stajich J.E."/>
            <person name="Bonito G."/>
        </authorList>
    </citation>
    <scope>NUCLEOTIDE SEQUENCE</scope>
    <source>
        <strain evidence="6">NRRL 2769</strain>
    </source>
</reference>
<dbReference type="Gene3D" id="3.50.50.60">
    <property type="entry name" value="FAD/NAD(P)-binding domain"/>
    <property type="match status" value="1"/>
</dbReference>
<feature type="domain" description="FAD-binding" evidence="5">
    <location>
        <begin position="296"/>
        <end position="381"/>
    </location>
</feature>
<dbReference type="PANTHER" id="PTHR47356">
    <property type="entry name" value="FAD-DEPENDENT MONOOXYGENASE ASQG-RELATED"/>
    <property type="match status" value="1"/>
</dbReference>
<dbReference type="Proteomes" id="UP000703661">
    <property type="component" value="Unassembled WGS sequence"/>
</dbReference>
<dbReference type="SUPFAM" id="SSF51905">
    <property type="entry name" value="FAD/NAD(P)-binding domain"/>
    <property type="match status" value="1"/>
</dbReference>
<sequence length="463" mass="51036">MVFQEAKPKVLIIGAGIGGLMLGGLLEKANVPYMIYEKATEVKLVGSAVYFNSALAPIFRQIGIFDKLFSMGKPCNSIDTFDMNRQPSFSIDMGVSDEMGGAQGFVVSRAALYNVLLEQVPPRKIFRGKKVLSILQGENGVMVRCSDGTTADGDILVGADGAYSVVRQKMYEKLKKENRLSASDSVPLPYSCICLVGHTDPIDPAVLPELNSEKCHFSTIHAKGRPYGWSTFTCANNVVCWGVTLQLDAESSKLNDTFRSSDWGSQGAKEMCDDVRDFPVVGGDGTLTLGDIIDNTPMDRISKVALEEKVFDKWYHGRAVLMGDACHKVHPASGRGAQLAIHDAITLANWISVLRVTATIEDLEKIFKEYKAERYPDAKDTHDQGHMLSKILEKGFKGDTMRFLAKHMPPWMNKLVLVKISAMRPQVSFLPLATDNGTVKKAYQRSLEMTLRIHKARNSNVSC</sequence>
<keyword evidence="4" id="KW-0560">Oxidoreductase</keyword>
<evidence type="ECO:0000256" key="4">
    <source>
        <dbReference type="ARBA" id="ARBA00023002"/>
    </source>
</evidence>